<evidence type="ECO:0000313" key="2">
    <source>
        <dbReference type="Proteomes" id="UP000003880"/>
    </source>
</evidence>
<gene>
    <name evidence="1" type="ORF">CIT292_06922</name>
</gene>
<evidence type="ECO:0000313" key="1">
    <source>
        <dbReference type="EMBL" id="EFE09646.1"/>
    </source>
</evidence>
<protein>
    <submittedName>
        <fullName evidence="1">Uncharacterized protein</fullName>
    </submittedName>
</protein>
<dbReference type="Proteomes" id="UP000003880">
    <property type="component" value="Unassembled WGS sequence"/>
</dbReference>
<dbReference type="HOGENOM" id="CLU_3097134_0_0_6"/>
<reference evidence="1 2" key="1">
    <citation type="submission" date="2010-02" db="EMBL/GenBank/DDBJ databases">
        <authorList>
            <person name="Weinstock G."/>
            <person name="Sodergren E."/>
            <person name="Clifton S."/>
            <person name="Fulton L."/>
            <person name="Fulton B."/>
            <person name="Courtney L."/>
            <person name="Fronick C."/>
            <person name="Harrison M."/>
            <person name="Strong C."/>
            <person name="Farmer C."/>
            <person name="Delahaunty K."/>
            <person name="Markovic C."/>
            <person name="Hall O."/>
            <person name="Minx P."/>
            <person name="Tomlinson C."/>
            <person name="Mitreva M."/>
            <person name="Nelson J."/>
            <person name="Hou S."/>
            <person name="Wollam A."/>
            <person name="Pepin K.H."/>
            <person name="Johnson M."/>
            <person name="Bhonagiri V."/>
            <person name="Zhang X."/>
            <person name="Suruliraj S."/>
            <person name="Warren W."/>
            <person name="Chinwalla A."/>
            <person name="Mardis E.R."/>
            <person name="Wilson R.K."/>
        </authorList>
    </citation>
    <scope>NUCLEOTIDE SEQUENCE [LARGE SCALE GENOMIC DNA]</scope>
    <source>
        <strain evidence="1 2">ATCC 29220</strain>
    </source>
</reference>
<accession>D4B8Y4</accession>
<dbReference type="AlphaFoldDB" id="D4B8Y4"/>
<comment type="caution">
    <text evidence="1">The sequence shown here is derived from an EMBL/GenBank/DDBJ whole genome shotgun (WGS) entry which is preliminary data.</text>
</comment>
<proteinExistence type="predicted"/>
<organism evidence="1 2">
    <name type="scientific">Citrobacter youngae ATCC 29220</name>
    <dbReference type="NCBI Taxonomy" id="500640"/>
    <lineage>
        <taxon>Bacteria</taxon>
        <taxon>Pseudomonadati</taxon>
        <taxon>Pseudomonadota</taxon>
        <taxon>Gammaproteobacteria</taxon>
        <taxon>Enterobacterales</taxon>
        <taxon>Enterobacteriaceae</taxon>
        <taxon>Citrobacter</taxon>
        <taxon>Citrobacter freundii complex</taxon>
    </lineage>
</organism>
<sequence length="51" mass="6104">MVISLKWQWLFVAYHDDMAFPDYASPDRIALRVMRKYKVSKALKWYYSGAS</sequence>
<name>D4B8Y4_9ENTR</name>
<dbReference type="EMBL" id="ABWL02000005">
    <property type="protein sequence ID" value="EFE09646.1"/>
    <property type="molecule type" value="Genomic_DNA"/>
</dbReference>